<dbReference type="Proteomes" id="UP000198960">
    <property type="component" value="Unassembled WGS sequence"/>
</dbReference>
<evidence type="ECO:0000313" key="3">
    <source>
        <dbReference type="EMBL" id="SEO90380.1"/>
    </source>
</evidence>
<dbReference type="AlphaFoldDB" id="A0A1H8TH04"/>
<accession>A0A1H8TH04</accession>
<protein>
    <submittedName>
        <fullName evidence="3">Uncharacterized protein</fullName>
    </submittedName>
</protein>
<evidence type="ECO:0000256" key="2">
    <source>
        <dbReference type="SAM" id="Phobius"/>
    </source>
</evidence>
<keyword evidence="4" id="KW-1185">Reference proteome</keyword>
<keyword evidence="2" id="KW-0812">Transmembrane</keyword>
<name>A0A1H8TH04_9ACTN</name>
<organism evidence="3 4">
    <name type="scientific">Trujillonella endophytica</name>
    <dbReference type="NCBI Taxonomy" id="673521"/>
    <lineage>
        <taxon>Bacteria</taxon>
        <taxon>Bacillati</taxon>
        <taxon>Actinomycetota</taxon>
        <taxon>Actinomycetes</taxon>
        <taxon>Geodermatophilales</taxon>
        <taxon>Geodermatophilaceae</taxon>
        <taxon>Trujillonella</taxon>
    </lineage>
</organism>
<feature type="transmembrane region" description="Helical" evidence="2">
    <location>
        <begin position="231"/>
        <end position="249"/>
    </location>
</feature>
<evidence type="ECO:0000313" key="4">
    <source>
        <dbReference type="Proteomes" id="UP000198960"/>
    </source>
</evidence>
<keyword evidence="2" id="KW-1133">Transmembrane helix</keyword>
<feature type="region of interest" description="Disordered" evidence="1">
    <location>
        <begin position="1"/>
        <end position="51"/>
    </location>
</feature>
<sequence>MSTSGHEPFPAGDPHTQGYTAQPGYPAQPYTPQPYAPQPYAQPGYADQQSYTDQQGYAAQPGYADQQGYTAQPGYADQQGYTDQPGYAAQHGSYGGPAYYYGQQPQPYGPYGVAAGRPGGVVTAAVLGFVWGGLGALVTLFLLYYGLAASSFSDAPGVFGDVFGAAAGILLFTGLLALAWTVVMIWGSVWVLSGRSRVPLLVGGSIAIACTGLVFVGGIGAASDGEGPGGTVFGLICLVVSILIVVLLANRQSAGFFAAARAHRPR</sequence>
<dbReference type="EMBL" id="FOEE01000006">
    <property type="protein sequence ID" value="SEO90380.1"/>
    <property type="molecule type" value="Genomic_DNA"/>
</dbReference>
<dbReference type="OrthoDB" id="5197427at2"/>
<proteinExistence type="predicted"/>
<keyword evidence="2" id="KW-0472">Membrane</keyword>
<dbReference type="STRING" id="673521.SAMN05660991_02268"/>
<dbReference type="RefSeq" id="WP_091943130.1">
    <property type="nucleotide sequence ID" value="NZ_FOEE01000006.1"/>
</dbReference>
<feature type="transmembrane region" description="Helical" evidence="2">
    <location>
        <begin position="198"/>
        <end position="219"/>
    </location>
</feature>
<feature type="transmembrane region" description="Helical" evidence="2">
    <location>
        <begin position="165"/>
        <end position="186"/>
    </location>
</feature>
<gene>
    <name evidence="3" type="ORF">SAMN05660991_02268</name>
</gene>
<feature type="transmembrane region" description="Helical" evidence="2">
    <location>
        <begin position="121"/>
        <end position="145"/>
    </location>
</feature>
<evidence type="ECO:0000256" key="1">
    <source>
        <dbReference type="SAM" id="MobiDB-lite"/>
    </source>
</evidence>
<reference evidence="4" key="1">
    <citation type="submission" date="2016-10" db="EMBL/GenBank/DDBJ databases">
        <authorList>
            <person name="Varghese N."/>
            <person name="Submissions S."/>
        </authorList>
    </citation>
    <scope>NUCLEOTIDE SEQUENCE [LARGE SCALE GENOMIC DNA]</scope>
    <source>
        <strain evidence="4">DSM 45413</strain>
    </source>
</reference>